<reference evidence="1" key="1">
    <citation type="journal article" date="2021" name="PeerJ">
        <title>Extensive microbial diversity within the chicken gut microbiome revealed by metagenomics and culture.</title>
        <authorList>
            <person name="Gilroy R."/>
            <person name="Ravi A."/>
            <person name="Getino M."/>
            <person name="Pursley I."/>
            <person name="Horton D.L."/>
            <person name="Alikhan N.F."/>
            <person name="Baker D."/>
            <person name="Gharbi K."/>
            <person name="Hall N."/>
            <person name="Watson M."/>
            <person name="Adriaenssens E.M."/>
            <person name="Foster-Nyarko E."/>
            <person name="Jarju S."/>
            <person name="Secka A."/>
            <person name="Antonio M."/>
            <person name="Oren A."/>
            <person name="Chaudhuri R.R."/>
            <person name="La Ragione R."/>
            <person name="Hildebrand F."/>
            <person name="Pallen M.J."/>
        </authorList>
    </citation>
    <scope>NUCLEOTIDE SEQUENCE</scope>
    <source>
        <strain evidence="1">ChiGjej1B1-1692</strain>
    </source>
</reference>
<proteinExistence type="predicted"/>
<sequence length="148" mass="17525">YQGIVGGDDDEHQNPFQQCLTTAVEKEEIYMISDNSEALINFISTLDRELEDEDYLWPRMTVSKLFNVHIEFDFWQGRYIAVNQENDIIFIMKKWSSSYKGDIEYPGNAIPLYSGTELYIKKEYIEILEQHFGKLKMKTCVQPYTYTY</sequence>
<dbReference type="EMBL" id="DWWK01000097">
    <property type="protein sequence ID" value="HJC38763.1"/>
    <property type="molecule type" value="Genomic_DNA"/>
</dbReference>
<evidence type="ECO:0000313" key="1">
    <source>
        <dbReference type="EMBL" id="HJC38763.1"/>
    </source>
</evidence>
<dbReference type="Proteomes" id="UP000823894">
    <property type="component" value="Unassembled WGS sequence"/>
</dbReference>
<comment type="caution">
    <text evidence="1">The sequence shown here is derived from an EMBL/GenBank/DDBJ whole genome shotgun (WGS) entry which is preliminary data.</text>
</comment>
<protein>
    <submittedName>
        <fullName evidence="1">Uncharacterized protein</fullName>
    </submittedName>
</protein>
<reference evidence="1" key="2">
    <citation type="submission" date="2021-04" db="EMBL/GenBank/DDBJ databases">
        <authorList>
            <person name="Gilroy R."/>
        </authorList>
    </citation>
    <scope>NUCLEOTIDE SEQUENCE</scope>
    <source>
        <strain evidence="1">ChiGjej1B1-1692</strain>
    </source>
</reference>
<gene>
    <name evidence="1" type="ORF">H9757_06845</name>
</gene>
<organism evidence="1 2">
    <name type="scientific">Candidatus Mediterraneibacter faecigallinarum</name>
    <dbReference type="NCBI Taxonomy" id="2838669"/>
    <lineage>
        <taxon>Bacteria</taxon>
        <taxon>Bacillati</taxon>
        <taxon>Bacillota</taxon>
        <taxon>Clostridia</taxon>
        <taxon>Lachnospirales</taxon>
        <taxon>Lachnospiraceae</taxon>
        <taxon>Mediterraneibacter</taxon>
    </lineage>
</organism>
<name>A0A9D2NXQ4_9FIRM</name>
<evidence type="ECO:0000313" key="2">
    <source>
        <dbReference type="Proteomes" id="UP000823894"/>
    </source>
</evidence>
<feature type="non-terminal residue" evidence="1">
    <location>
        <position position="1"/>
    </location>
</feature>
<dbReference type="AlphaFoldDB" id="A0A9D2NXQ4"/>
<accession>A0A9D2NXQ4</accession>